<protein>
    <submittedName>
        <fullName evidence="2">Uncharacterized protein</fullName>
    </submittedName>
</protein>
<dbReference type="AlphaFoldDB" id="A0AAD9EPV6"/>
<name>A0AAD9EPV6_9PEZI</name>
<keyword evidence="3" id="KW-1185">Reference proteome</keyword>
<reference evidence="2" key="1">
    <citation type="submission" date="2023-01" db="EMBL/GenBank/DDBJ databases">
        <title>Colletotrichum chrysophilum M932 genome sequence.</title>
        <authorList>
            <person name="Baroncelli R."/>
        </authorList>
    </citation>
    <scope>NUCLEOTIDE SEQUENCE</scope>
    <source>
        <strain evidence="2">M932</strain>
    </source>
</reference>
<evidence type="ECO:0000256" key="1">
    <source>
        <dbReference type="SAM" id="MobiDB-lite"/>
    </source>
</evidence>
<feature type="region of interest" description="Disordered" evidence="1">
    <location>
        <begin position="1"/>
        <end position="61"/>
    </location>
</feature>
<organism evidence="2 3">
    <name type="scientific">Colletotrichum chrysophilum</name>
    <dbReference type="NCBI Taxonomy" id="1836956"/>
    <lineage>
        <taxon>Eukaryota</taxon>
        <taxon>Fungi</taxon>
        <taxon>Dikarya</taxon>
        <taxon>Ascomycota</taxon>
        <taxon>Pezizomycotina</taxon>
        <taxon>Sordariomycetes</taxon>
        <taxon>Hypocreomycetidae</taxon>
        <taxon>Glomerellales</taxon>
        <taxon>Glomerellaceae</taxon>
        <taxon>Colletotrichum</taxon>
        <taxon>Colletotrichum gloeosporioides species complex</taxon>
    </lineage>
</organism>
<accession>A0AAD9EPV6</accession>
<comment type="caution">
    <text evidence="2">The sequence shown here is derived from an EMBL/GenBank/DDBJ whole genome shotgun (WGS) entry which is preliminary data.</text>
</comment>
<gene>
    <name evidence="2" type="ORF">CCHR01_00650</name>
</gene>
<evidence type="ECO:0000313" key="3">
    <source>
        <dbReference type="Proteomes" id="UP001243330"/>
    </source>
</evidence>
<sequence length="89" mass="10537">MMTRYVWPASMGKTYDEESEQMLQREARRRASVTSKKQIPPGRIRLPLRSNQADRWSEDDNHIRDVPHRRCSGRIQIQHDNNGPILPNR</sequence>
<evidence type="ECO:0000313" key="2">
    <source>
        <dbReference type="EMBL" id="KAK1856680.1"/>
    </source>
</evidence>
<dbReference type="EMBL" id="JAQOWY010000006">
    <property type="protein sequence ID" value="KAK1856680.1"/>
    <property type="molecule type" value="Genomic_DNA"/>
</dbReference>
<proteinExistence type="predicted"/>
<dbReference type="Proteomes" id="UP001243330">
    <property type="component" value="Unassembled WGS sequence"/>
</dbReference>